<reference evidence="14" key="1">
    <citation type="submission" date="2025-08" db="UniProtKB">
        <authorList>
            <consortium name="RefSeq"/>
        </authorList>
    </citation>
    <scope>IDENTIFICATION</scope>
</reference>
<dbReference type="SUPFAM" id="SSF53383">
    <property type="entry name" value="PLP-dependent transferases"/>
    <property type="match status" value="1"/>
</dbReference>
<keyword evidence="6" id="KW-0808">Transferase</keyword>
<evidence type="ECO:0000256" key="1">
    <source>
        <dbReference type="ARBA" id="ARBA00001933"/>
    </source>
</evidence>
<evidence type="ECO:0000256" key="12">
    <source>
        <dbReference type="RuleBase" id="RU003560"/>
    </source>
</evidence>
<evidence type="ECO:0000313" key="14">
    <source>
        <dbReference type="RefSeq" id="XP_029649972.1"/>
    </source>
</evidence>
<accession>A0A6P7TJS6</accession>
<dbReference type="EC" id="2.6.1.22" evidence="3"/>
<keyword evidence="5 14" id="KW-0032">Aminotransferase</keyword>
<dbReference type="Pfam" id="PF00202">
    <property type="entry name" value="Aminotran_3"/>
    <property type="match status" value="1"/>
</dbReference>
<evidence type="ECO:0000256" key="5">
    <source>
        <dbReference type="ARBA" id="ARBA00022576"/>
    </source>
</evidence>
<evidence type="ECO:0000256" key="7">
    <source>
        <dbReference type="ARBA" id="ARBA00022898"/>
    </source>
</evidence>
<dbReference type="PANTHER" id="PTHR43206:SF1">
    <property type="entry name" value="4-AMINOBUTYRATE AMINOTRANSFERASE, MITOCHONDRIAL"/>
    <property type="match status" value="1"/>
</dbReference>
<dbReference type="GO" id="GO:0030170">
    <property type="term" value="F:pyridoxal phosphate binding"/>
    <property type="evidence" value="ECO:0007669"/>
    <property type="project" value="InterPro"/>
</dbReference>
<dbReference type="KEGG" id="osn:115223499"/>
<dbReference type="GO" id="GO:0009450">
    <property type="term" value="P:gamma-aminobutyric acid catabolic process"/>
    <property type="evidence" value="ECO:0007669"/>
    <property type="project" value="TreeGrafter"/>
</dbReference>
<dbReference type="InterPro" id="IPR049704">
    <property type="entry name" value="Aminotrans_3_PPA_site"/>
</dbReference>
<dbReference type="PROSITE" id="PS00600">
    <property type="entry name" value="AA_TRANSFER_CLASS_3"/>
    <property type="match status" value="1"/>
</dbReference>
<dbReference type="PANTHER" id="PTHR43206">
    <property type="entry name" value="AMINOTRANSFERASE"/>
    <property type="match status" value="1"/>
</dbReference>
<dbReference type="GO" id="GO:0005739">
    <property type="term" value="C:mitochondrion"/>
    <property type="evidence" value="ECO:0007669"/>
    <property type="project" value="TreeGrafter"/>
</dbReference>
<comment type="similarity">
    <text evidence="2 12">Belongs to the class-III pyridoxal-phosphate-dependent aminotransferase family.</text>
</comment>
<sequence>MLSATVLVKNQMMVCLRGGSWTSPSCLLYKSGIQRVFMSSRSEPSSPRVRTKIPGPRSLALKAELTKLQNTGSVVFFTDFDRSQGNYITDADGNCLLDLYTQIASIPLGYNHPKMVEVLKNDKNWALFANRPALSSFPPKEWVSKLNKTLMSMAPPNLTHVQTMACGACSVENCLKSMFMVYQRQKRKGQPPSAEELQSCLVNEPPGSPDLSILSFRNSFHGRTMGALAITHAKWFHKLDFPQPRWPVASFPYLRYPLEENQRENRIEEDRCLAEVEELIEKYSKMKQPVAGICVEPIQGEGGDNHATPYFFQNLQKICKKNHISLMLDEVQTGCGATGKLWAHEHFDLPEPPDLVSFSKKMLTGGFYFRSNQMPHEAGRIFNTWVGDPAKVIQLEAVSKVIKEDNLLSLVRETGRYMLASLEDAQRKYPGILSRARGLGTYVAIDFKDSATRDAFIQNARLKGVNLGGSGSVTLRFRPTLTLRKKHVNIFLDVLHSLLAQMK</sequence>
<evidence type="ECO:0000256" key="10">
    <source>
        <dbReference type="ARBA" id="ARBA00030857"/>
    </source>
</evidence>
<comment type="cofactor">
    <cofactor evidence="1">
        <name>pyridoxal 5'-phosphate</name>
        <dbReference type="ChEBI" id="CHEBI:597326"/>
    </cofactor>
</comment>
<gene>
    <name evidence="14" type="primary">LOC115223499</name>
</gene>
<evidence type="ECO:0000256" key="2">
    <source>
        <dbReference type="ARBA" id="ARBA00008954"/>
    </source>
</evidence>
<evidence type="ECO:0000256" key="9">
    <source>
        <dbReference type="ARBA" id="ARBA00030204"/>
    </source>
</evidence>
<proteinExistence type="inferred from homology"/>
<dbReference type="FunFam" id="3.40.640.10:FF:000219">
    <property type="entry name" value="Aminotransferase PigE"/>
    <property type="match status" value="1"/>
</dbReference>
<dbReference type="InterPro" id="IPR015424">
    <property type="entry name" value="PyrdxlP-dep_Trfase"/>
</dbReference>
<evidence type="ECO:0000256" key="11">
    <source>
        <dbReference type="ARBA" id="ARBA00031787"/>
    </source>
</evidence>
<dbReference type="InterPro" id="IPR004631">
    <property type="entry name" value="4NH2But_aminotransferase_euk"/>
</dbReference>
<evidence type="ECO:0000256" key="4">
    <source>
        <dbReference type="ARBA" id="ARBA00012912"/>
    </source>
</evidence>
<evidence type="ECO:0000256" key="8">
    <source>
        <dbReference type="ARBA" id="ARBA00029760"/>
    </source>
</evidence>
<dbReference type="CDD" id="cd00610">
    <property type="entry name" value="OAT_like"/>
    <property type="match status" value="1"/>
</dbReference>
<dbReference type="GO" id="GO:0047298">
    <property type="term" value="F:(S)-3-amino-2-methylpropionate transaminase activity"/>
    <property type="evidence" value="ECO:0007669"/>
    <property type="project" value="UniProtKB-EC"/>
</dbReference>
<dbReference type="InterPro" id="IPR015421">
    <property type="entry name" value="PyrdxlP-dep_Trfase_major"/>
</dbReference>
<name>A0A6P7TJS6_9MOLL</name>
<dbReference type="NCBIfam" id="TIGR00699">
    <property type="entry name" value="GABAtrns_euk"/>
    <property type="match status" value="1"/>
</dbReference>
<evidence type="ECO:0000313" key="13">
    <source>
        <dbReference type="Proteomes" id="UP000515154"/>
    </source>
</evidence>
<dbReference type="Gene3D" id="3.40.640.10">
    <property type="entry name" value="Type I PLP-dependent aspartate aminotransferase-like (Major domain)"/>
    <property type="match status" value="1"/>
</dbReference>
<dbReference type="InterPro" id="IPR015422">
    <property type="entry name" value="PyrdxlP-dep_Trfase_small"/>
</dbReference>
<dbReference type="Proteomes" id="UP000515154">
    <property type="component" value="Linkage group LG23"/>
</dbReference>
<dbReference type="Gene3D" id="3.90.1150.10">
    <property type="entry name" value="Aspartate Aminotransferase, domain 1"/>
    <property type="match status" value="1"/>
</dbReference>
<organism evidence="13 14">
    <name type="scientific">Octopus sinensis</name>
    <name type="common">East Asian common octopus</name>
    <dbReference type="NCBI Taxonomy" id="2607531"/>
    <lineage>
        <taxon>Eukaryota</taxon>
        <taxon>Metazoa</taxon>
        <taxon>Spiralia</taxon>
        <taxon>Lophotrochozoa</taxon>
        <taxon>Mollusca</taxon>
        <taxon>Cephalopoda</taxon>
        <taxon>Coleoidea</taxon>
        <taxon>Octopodiformes</taxon>
        <taxon>Octopoda</taxon>
        <taxon>Incirrata</taxon>
        <taxon>Octopodidae</taxon>
        <taxon>Octopus</taxon>
    </lineage>
</organism>
<dbReference type="PIRSF" id="PIRSF000521">
    <property type="entry name" value="Transaminase_4ab_Lys_Orn"/>
    <property type="match status" value="1"/>
</dbReference>
<evidence type="ECO:0000256" key="6">
    <source>
        <dbReference type="ARBA" id="ARBA00022679"/>
    </source>
</evidence>
<keyword evidence="7 12" id="KW-0663">Pyridoxal phosphate</keyword>
<protein>
    <recommendedName>
        <fullName evidence="10">(S)-3-amino-2-methylpropionate transaminase</fullName>
        <ecNumber evidence="4">2.6.1.19</ecNumber>
        <ecNumber evidence="3">2.6.1.22</ecNumber>
    </recommendedName>
    <alternativeName>
        <fullName evidence="11">GABA aminotransferase</fullName>
    </alternativeName>
    <alternativeName>
        <fullName evidence="9">Gamma-amino-N-butyrate transaminase</fullName>
    </alternativeName>
    <alternativeName>
        <fullName evidence="8">L-AIBAT</fullName>
    </alternativeName>
</protein>
<dbReference type="AlphaFoldDB" id="A0A6P7TJS6"/>
<dbReference type="RefSeq" id="XP_029649972.1">
    <property type="nucleotide sequence ID" value="XM_029794112.2"/>
</dbReference>
<dbReference type="GO" id="GO:0034386">
    <property type="term" value="F:4-aminobutyrate:2-oxoglutarate transaminase activity"/>
    <property type="evidence" value="ECO:0007669"/>
    <property type="project" value="UniProtKB-EC"/>
</dbReference>
<dbReference type="InterPro" id="IPR005814">
    <property type="entry name" value="Aminotrans_3"/>
</dbReference>
<keyword evidence="13" id="KW-1185">Reference proteome</keyword>
<dbReference type="EC" id="2.6.1.19" evidence="4"/>
<evidence type="ECO:0000256" key="3">
    <source>
        <dbReference type="ARBA" id="ARBA00012876"/>
    </source>
</evidence>